<dbReference type="SUPFAM" id="SSF48452">
    <property type="entry name" value="TPR-like"/>
    <property type="match status" value="1"/>
</dbReference>
<feature type="domain" description="RagB/SusD" evidence="6">
    <location>
        <begin position="268"/>
        <end position="572"/>
    </location>
</feature>
<keyword evidence="3" id="KW-0732">Signal</keyword>
<dbReference type="Pfam" id="PF14322">
    <property type="entry name" value="SusD-like_3"/>
    <property type="match status" value="1"/>
</dbReference>
<evidence type="ECO:0000256" key="5">
    <source>
        <dbReference type="ARBA" id="ARBA00023237"/>
    </source>
</evidence>
<comment type="similarity">
    <text evidence="2">Belongs to the SusD family.</text>
</comment>
<reference evidence="8" key="1">
    <citation type="submission" date="2023-07" db="EMBL/GenBank/DDBJ databases">
        <authorList>
            <person name="Kim M.K."/>
        </authorList>
    </citation>
    <scope>NUCLEOTIDE SEQUENCE</scope>
    <source>
        <strain evidence="8">ASUV-10-1</strain>
    </source>
</reference>
<evidence type="ECO:0000313" key="8">
    <source>
        <dbReference type="EMBL" id="MDO7876722.1"/>
    </source>
</evidence>
<dbReference type="InterPro" id="IPR012944">
    <property type="entry name" value="SusD_RagB_dom"/>
</dbReference>
<dbReference type="InterPro" id="IPR033985">
    <property type="entry name" value="SusD-like_N"/>
</dbReference>
<dbReference type="RefSeq" id="WP_305008104.1">
    <property type="nucleotide sequence ID" value="NZ_JAUQSY010000013.1"/>
</dbReference>
<dbReference type="Pfam" id="PF07980">
    <property type="entry name" value="SusD_RagB"/>
    <property type="match status" value="1"/>
</dbReference>
<keyword evidence="9" id="KW-1185">Reference proteome</keyword>
<dbReference type="Proteomes" id="UP001176429">
    <property type="component" value="Unassembled WGS sequence"/>
</dbReference>
<name>A0ABT9BER0_9BACT</name>
<organism evidence="8 9">
    <name type="scientific">Hymenobacter aranciens</name>
    <dbReference type="NCBI Taxonomy" id="3063996"/>
    <lineage>
        <taxon>Bacteria</taxon>
        <taxon>Pseudomonadati</taxon>
        <taxon>Bacteroidota</taxon>
        <taxon>Cytophagia</taxon>
        <taxon>Cytophagales</taxon>
        <taxon>Hymenobacteraceae</taxon>
        <taxon>Hymenobacter</taxon>
    </lineage>
</organism>
<evidence type="ECO:0000256" key="3">
    <source>
        <dbReference type="ARBA" id="ARBA00022729"/>
    </source>
</evidence>
<dbReference type="EMBL" id="JAUQSY010000013">
    <property type="protein sequence ID" value="MDO7876722.1"/>
    <property type="molecule type" value="Genomic_DNA"/>
</dbReference>
<dbReference type="PROSITE" id="PS51257">
    <property type="entry name" value="PROKAR_LIPOPROTEIN"/>
    <property type="match status" value="1"/>
</dbReference>
<feature type="domain" description="SusD-like N-terminal" evidence="7">
    <location>
        <begin position="25"/>
        <end position="219"/>
    </location>
</feature>
<evidence type="ECO:0000259" key="6">
    <source>
        <dbReference type="Pfam" id="PF07980"/>
    </source>
</evidence>
<evidence type="ECO:0000313" key="9">
    <source>
        <dbReference type="Proteomes" id="UP001176429"/>
    </source>
</evidence>
<comment type="subcellular location">
    <subcellularLocation>
        <location evidence="1">Cell outer membrane</location>
    </subcellularLocation>
</comment>
<evidence type="ECO:0000256" key="4">
    <source>
        <dbReference type="ARBA" id="ARBA00023136"/>
    </source>
</evidence>
<dbReference type="Gene3D" id="1.25.40.390">
    <property type="match status" value="1"/>
</dbReference>
<evidence type="ECO:0000256" key="2">
    <source>
        <dbReference type="ARBA" id="ARBA00006275"/>
    </source>
</evidence>
<keyword evidence="4" id="KW-0472">Membrane</keyword>
<comment type="caution">
    <text evidence="8">The sequence shown here is derived from an EMBL/GenBank/DDBJ whole genome shotgun (WGS) entry which is preliminary data.</text>
</comment>
<dbReference type="InterPro" id="IPR011990">
    <property type="entry name" value="TPR-like_helical_dom_sf"/>
</dbReference>
<accession>A0ABT9BER0</accession>
<protein>
    <submittedName>
        <fullName evidence="8">RagB/SusD family nutrient uptake outer membrane protein</fullName>
    </submittedName>
</protein>
<proteinExistence type="inferred from homology"/>
<gene>
    <name evidence="8" type="ORF">Q5H93_18400</name>
</gene>
<sequence>MKKLFLLTLGLSAMLTLTGCEKDILDEQPESVLVPSFLSTPQGLEAGLTGSYAGLRTYYGSSEETIFMCVAGTDEFTTGIFSPSGLDDYATGLLIPTAAAPTNVWGNLYRYVNNVNGVIQYAASVQGLSTARIEQIKAEAKVLRAQYYFLLVQTYGDVPLMLKFVDAPTKDVVRAPQAEVYQAIIQDLTDALGAIADKPAQPGRVTRATALHLLAKVHLTRATHPAKQATDYADAAKFAKELIDNQTRYSVGLDALSAVHREGNENGKEVLMNVQFNGDATFTQTDPFNYTGTNLFGWMWGSRYDLLPNMVRDIPNMRPYARFCPTEYLLNSFVMPGESGPTLRSTDARFGTWWTTTYFVNRPGNNGGSTAAVVGDTSVWYPGYELSAARLAQIAARRPAPFRAIPPSQYTREFYPRMKKYDCLNRSAVNSPSTRPFIVYRLAETYLIAAEAFYYLGNTDQARDYINVIRERAAAPGKAADMRITAAALTPTFFLEERTRELTGEMVRWFDLKRTGTLVSRVRSLSPAVASRTYGVYGSAAAANIQDFHTLRPIPQQEVDRSSGKITQNMGYN</sequence>
<evidence type="ECO:0000259" key="7">
    <source>
        <dbReference type="Pfam" id="PF14322"/>
    </source>
</evidence>
<evidence type="ECO:0000256" key="1">
    <source>
        <dbReference type="ARBA" id="ARBA00004442"/>
    </source>
</evidence>
<keyword evidence="5" id="KW-0998">Cell outer membrane</keyword>